<organism evidence="1 2">
    <name type="scientific">Panagrolaimus sp. PS1159</name>
    <dbReference type="NCBI Taxonomy" id="55785"/>
    <lineage>
        <taxon>Eukaryota</taxon>
        <taxon>Metazoa</taxon>
        <taxon>Ecdysozoa</taxon>
        <taxon>Nematoda</taxon>
        <taxon>Chromadorea</taxon>
        <taxon>Rhabditida</taxon>
        <taxon>Tylenchina</taxon>
        <taxon>Panagrolaimomorpha</taxon>
        <taxon>Panagrolaimoidea</taxon>
        <taxon>Panagrolaimidae</taxon>
        <taxon>Panagrolaimus</taxon>
    </lineage>
</organism>
<dbReference type="WBParaSite" id="PS1159_v2.g16649.t1">
    <property type="protein sequence ID" value="PS1159_v2.g16649.t1"/>
    <property type="gene ID" value="PS1159_v2.g16649"/>
</dbReference>
<protein>
    <submittedName>
        <fullName evidence="2">Coatomer subunit gamma</fullName>
    </submittedName>
</protein>
<evidence type="ECO:0000313" key="1">
    <source>
        <dbReference type="Proteomes" id="UP000887580"/>
    </source>
</evidence>
<dbReference type="Proteomes" id="UP000887580">
    <property type="component" value="Unplaced"/>
</dbReference>
<evidence type="ECO:0000313" key="2">
    <source>
        <dbReference type="WBParaSite" id="PS1159_v2.g16649.t1"/>
    </source>
</evidence>
<accession>A0AC35FE96</accession>
<proteinExistence type="predicted"/>
<name>A0AC35FE96_9BILA</name>
<reference evidence="2" key="1">
    <citation type="submission" date="2022-11" db="UniProtKB">
        <authorList>
            <consortium name="WormBaseParasite"/>
        </authorList>
    </citation>
    <scope>IDENTIFICATION</scope>
</reference>
<sequence>MRNDKKDDEVAGSNPYARLDKTAVIQEARAFNETPINPRKCSQILCKLLYLFQHGEVISRTEATDTFFAMTKLWNCKDPVVRRLVFLAIKELSVYADDVIIVTSSLMKDMTGREDVYRPAAVRALCRIIDVSMLQTIERYLKQAIVDKNPAVASAALVSTLHILRKNPEFVRRLVNEVQEAVSSDNHMVQFHALALLYHIRSSDRLAVSKLVQKFSKSGLRSPHAICYLIRIAAKLVEEDESNDRSPFQYIESCLRHKSEMVIYEAASAIVRLPNITSGELASAINALQQFCSSPKPSLRFAAVRTLNQISINYPQAVISCNVDLEQLITDQNRSIATLAITTLLKTGAEASVERLMKQISTFVSEISDEFKIVVIEAIRSLCLRYPRKHATMMNFLATMLRDEGGYEYKKSIVDTIITIIEDNPEAKELGLSHLCEFIEDCEHTNLATRVLHLLGREGPTAQTPQRYIRFIYNRIILEAVQVRGAAVTALAKFGAQCPDLRPSIIVLLQRSLYDTDDEVRDRATFYLAVLRKGDQKAIADFILNPLQISVVGLERQTEQYLASGDFSKPFDIKQVPISAQPITASETKKSALSVEAPVKKEEKTKASRQDIYAQQLSAIPQIAQLGPLFKSSTPTELTESVTEYTVSVVKHIFQEHVVLQFDCKNTLNDQLLTDVHVELEPSDENGWEIIESIPLPQLPYSQLGTTYAILKDESITATFGATLKFKVVDVDPTTGEPESDESYDDSYVLEEVEIQLGDHIQGLMKANFSSAWESAGEENEVEETYSLSTYDGLQDAVQGLLKFLSMSPCEHTEKVSEGKSSHTLLLSGKFRSGQDVLAKVRLALDPTDNSVTMNIIVRGEDKDISEVIANAIS</sequence>